<accession>A0ACC6KU61</accession>
<gene>
    <name evidence="1" type="ORF">J2X78_001287</name>
</gene>
<organism evidence="1 2">
    <name type="scientific">Pedobacter africanus</name>
    <dbReference type="NCBI Taxonomy" id="151894"/>
    <lineage>
        <taxon>Bacteria</taxon>
        <taxon>Pseudomonadati</taxon>
        <taxon>Bacteroidota</taxon>
        <taxon>Sphingobacteriia</taxon>
        <taxon>Sphingobacteriales</taxon>
        <taxon>Sphingobacteriaceae</taxon>
        <taxon>Pedobacter</taxon>
    </lineage>
</organism>
<sequence>MRAGKVFLNKRFAGIITEENRKLYIFKYDADYYNDTTAPAVSLTLPKANKEYRSDHLFPFFYNMLAEGVNKELQSRQLRIDKDDAFGLLLATTGNDTIGAVTVKPIPQNELTRDK</sequence>
<proteinExistence type="predicted"/>
<keyword evidence="1" id="KW-0418">Kinase</keyword>
<dbReference type="EC" id="2.7.11.1" evidence="1"/>
<protein>
    <submittedName>
        <fullName evidence="1">Serine/threonine-protein kinase HipA</fullName>
        <ecNumber evidence="1">2.7.11.1</ecNumber>
    </submittedName>
</protein>
<keyword evidence="1" id="KW-0808">Transferase</keyword>
<keyword evidence="2" id="KW-1185">Reference proteome</keyword>
<dbReference type="Proteomes" id="UP001246858">
    <property type="component" value="Unassembled WGS sequence"/>
</dbReference>
<reference evidence="1" key="1">
    <citation type="submission" date="2023-07" db="EMBL/GenBank/DDBJ databases">
        <title>Sorghum-associated microbial communities from plants grown in Nebraska, USA.</title>
        <authorList>
            <person name="Schachtman D."/>
        </authorList>
    </citation>
    <scope>NUCLEOTIDE SEQUENCE</scope>
    <source>
        <strain evidence="1">2697</strain>
    </source>
</reference>
<evidence type="ECO:0000313" key="2">
    <source>
        <dbReference type="Proteomes" id="UP001246858"/>
    </source>
</evidence>
<evidence type="ECO:0000313" key="1">
    <source>
        <dbReference type="EMBL" id="MDR6782735.1"/>
    </source>
</evidence>
<name>A0ACC6KU61_9SPHI</name>
<dbReference type="EMBL" id="JAVDTF010000001">
    <property type="protein sequence ID" value="MDR6782735.1"/>
    <property type="molecule type" value="Genomic_DNA"/>
</dbReference>
<comment type="caution">
    <text evidence="1">The sequence shown here is derived from an EMBL/GenBank/DDBJ whole genome shotgun (WGS) entry which is preliminary data.</text>
</comment>